<reference evidence="13 14" key="1">
    <citation type="journal article" date="2015" name="Microbiome">
        <title>Genomic resolution of linkages in carbon, nitrogen, and sulfur cycling among widespread estuary sediment bacteria.</title>
        <authorList>
            <person name="Baker B.J."/>
            <person name="Lazar C.S."/>
            <person name="Teske A.P."/>
            <person name="Dick G.J."/>
        </authorList>
    </citation>
    <scope>NUCLEOTIDE SEQUENCE [LARGE SCALE GENOMIC DNA]</scope>
    <source>
        <strain evidence="13">DG_24</strain>
    </source>
</reference>
<dbReference type="InterPro" id="IPR039430">
    <property type="entry name" value="Thymidylate_kin-like_dom"/>
</dbReference>
<organism evidence="13 14">
    <name type="scientific">candidate division TA06 bacterium DG_24</name>
    <dbReference type="NCBI Taxonomy" id="1703770"/>
    <lineage>
        <taxon>Bacteria</taxon>
        <taxon>Bacteria division TA06</taxon>
    </lineage>
</organism>
<dbReference type="HAMAP" id="MF_00165">
    <property type="entry name" value="Thymidylate_kinase"/>
    <property type="match status" value="1"/>
</dbReference>
<dbReference type="CDD" id="cd01672">
    <property type="entry name" value="TMPK"/>
    <property type="match status" value="1"/>
</dbReference>
<accession>A0A0S7WQT8</accession>
<keyword evidence="6 11" id="KW-0547">Nucleotide-binding</keyword>
<evidence type="ECO:0000313" key="13">
    <source>
        <dbReference type="EMBL" id="KPJ52297.1"/>
    </source>
</evidence>
<sequence length="222" mass="24650">MSGSRLPRGALITFEGGDWSGKTTQARRLVEWLEKADIPCVFSREPGGTEIGEEIRTILLNPDHAPMSPKTELFLYMANRAQHTSQLIIPALDAGSIVVCERFSDATFAYQGAGRGIDKNVIEPINTIATSGIVPDLTIIIDVPPDESTERATHAGRGEDRIEREGLTFQKKVRQEYLRIAQQDPERVKIVDGAKEIDHIAQEIIGIVEQFLRDRGFLPDTD</sequence>
<dbReference type="FunFam" id="3.40.50.300:FF:000225">
    <property type="entry name" value="Thymidylate kinase"/>
    <property type="match status" value="1"/>
</dbReference>
<dbReference type="PANTHER" id="PTHR10344">
    <property type="entry name" value="THYMIDYLATE KINASE"/>
    <property type="match status" value="1"/>
</dbReference>
<keyword evidence="4 11" id="KW-0808">Transferase</keyword>
<dbReference type="AlphaFoldDB" id="A0A0S7WQT8"/>
<evidence type="ECO:0000256" key="6">
    <source>
        <dbReference type="ARBA" id="ARBA00022741"/>
    </source>
</evidence>
<dbReference type="EC" id="2.7.4.9" evidence="2 11"/>
<comment type="catalytic activity">
    <reaction evidence="9 11">
        <text>dTMP + ATP = dTDP + ADP</text>
        <dbReference type="Rhea" id="RHEA:13517"/>
        <dbReference type="ChEBI" id="CHEBI:30616"/>
        <dbReference type="ChEBI" id="CHEBI:58369"/>
        <dbReference type="ChEBI" id="CHEBI:63528"/>
        <dbReference type="ChEBI" id="CHEBI:456216"/>
        <dbReference type="EC" id="2.7.4.9"/>
    </reaction>
</comment>
<dbReference type="STRING" id="1703770.AMJ39_08195"/>
<dbReference type="SUPFAM" id="SSF52540">
    <property type="entry name" value="P-loop containing nucleoside triphosphate hydrolases"/>
    <property type="match status" value="1"/>
</dbReference>
<gene>
    <name evidence="11" type="primary">tmk</name>
    <name evidence="13" type="ORF">AMJ39_08195</name>
</gene>
<proteinExistence type="inferred from homology"/>
<dbReference type="GO" id="GO:0006227">
    <property type="term" value="P:dUDP biosynthetic process"/>
    <property type="evidence" value="ECO:0007669"/>
    <property type="project" value="TreeGrafter"/>
</dbReference>
<keyword evidence="7 11" id="KW-0418">Kinase</keyword>
<evidence type="ECO:0000256" key="9">
    <source>
        <dbReference type="ARBA" id="ARBA00048743"/>
    </source>
</evidence>
<dbReference type="GO" id="GO:0005524">
    <property type="term" value="F:ATP binding"/>
    <property type="evidence" value="ECO:0007669"/>
    <property type="project" value="UniProtKB-UniRule"/>
</dbReference>
<feature type="domain" description="Thymidylate kinase-like" evidence="12">
    <location>
        <begin position="14"/>
        <end position="204"/>
    </location>
</feature>
<dbReference type="PANTHER" id="PTHR10344:SF4">
    <property type="entry name" value="UMP-CMP KINASE 2, MITOCHONDRIAL"/>
    <property type="match status" value="1"/>
</dbReference>
<comment type="caution">
    <text evidence="13">The sequence shown here is derived from an EMBL/GenBank/DDBJ whole genome shotgun (WGS) entry which is preliminary data.</text>
</comment>
<evidence type="ECO:0000256" key="7">
    <source>
        <dbReference type="ARBA" id="ARBA00022777"/>
    </source>
</evidence>
<dbReference type="GO" id="GO:0005829">
    <property type="term" value="C:cytosol"/>
    <property type="evidence" value="ECO:0007669"/>
    <property type="project" value="TreeGrafter"/>
</dbReference>
<evidence type="ECO:0000313" key="14">
    <source>
        <dbReference type="Proteomes" id="UP000052008"/>
    </source>
</evidence>
<name>A0A0S7WQT8_UNCT6</name>
<dbReference type="Proteomes" id="UP000052008">
    <property type="component" value="Unassembled WGS sequence"/>
</dbReference>
<comment type="similarity">
    <text evidence="1 11">Belongs to the thymidylate kinase family.</text>
</comment>
<evidence type="ECO:0000256" key="8">
    <source>
        <dbReference type="ARBA" id="ARBA00022840"/>
    </source>
</evidence>
<comment type="function">
    <text evidence="10 11">Phosphorylation of dTMP to form dTDP in both de novo and salvage pathways of dTTP synthesis.</text>
</comment>
<evidence type="ECO:0000256" key="11">
    <source>
        <dbReference type="HAMAP-Rule" id="MF_00165"/>
    </source>
</evidence>
<dbReference type="PATRIC" id="fig|1703770.3.peg.489"/>
<evidence type="ECO:0000256" key="1">
    <source>
        <dbReference type="ARBA" id="ARBA00009776"/>
    </source>
</evidence>
<evidence type="ECO:0000256" key="4">
    <source>
        <dbReference type="ARBA" id="ARBA00022679"/>
    </source>
</evidence>
<keyword evidence="5 11" id="KW-0545">Nucleotide biosynthesis</keyword>
<dbReference type="InterPro" id="IPR027417">
    <property type="entry name" value="P-loop_NTPase"/>
</dbReference>
<evidence type="ECO:0000256" key="10">
    <source>
        <dbReference type="ARBA" id="ARBA00057735"/>
    </source>
</evidence>
<dbReference type="InterPro" id="IPR018094">
    <property type="entry name" value="Thymidylate_kinase"/>
</dbReference>
<dbReference type="Pfam" id="PF02223">
    <property type="entry name" value="Thymidylate_kin"/>
    <property type="match status" value="1"/>
</dbReference>
<evidence type="ECO:0000256" key="2">
    <source>
        <dbReference type="ARBA" id="ARBA00012980"/>
    </source>
</evidence>
<dbReference type="GO" id="GO:0006235">
    <property type="term" value="P:dTTP biosynthetic process"/>
    <property type="evidence" value="ECO:0007669"/>
    <property type="project" value="UniProtKB-UniRule"/>
</dbReference>
<dbReference type="EMBL" id="LIZS01000066">
    <property type="protein sequence ID" value="KPJ52297.1"/>
    <property type="molecule type" value="Genomic_DNA"/>
</dbReference>
<protein>
    <recommendedName>
        <fullName evidence="3 11">Thymidylate kinase</fullName>
        <ecNumber evidence="2 11">2.7.4.9</ecNumber>
    </recommendedName>
    <alternativeName>
        <fullName evidence="11">dTMP kinase</fullName>
    </alternativeName>
</protein>
<dbReference type="GO" id="GO:0006233">
    <property type="term" value="P:dTDP biosynthetic process"/>
    <property type="evidence" value="ECO:0007669"/>
    <property type="project" value="InterPro"/>
</dbReference>
<evidence type="ECO:0000259" key="12">
    <source>
        <dbReference type="Pfam" id="PF02223"/>
    </source>
</evidence>
<dbReference type="NCBIfam" id="TIGR00041">
    <property type="entry name" value="DTMP_kinase"/>
    <property type="match status" value="1"/>
</dbReference>
<dbReference type="Gene3D" id="3.40.50.300">
    <property type="entry name" value="P-loop containing nucleotide triphosphate hydrolases"/>
    <property type="match status" value="1"/>
</dbReference>
<keyword evidence="8 11" id="KW-0067">ATP-binding</keyword>
<evidence type="ECO:0000256" key="5">
    <source>
        <dbReference type="ARBA" id="ARBA00022727"/>
    </source>
</evidence>
<evidence type="ECO:0000256" key="3">
    <source>
        <dbReference type="ARBA" id="ARBA00017144"/>
    </source>
</evidence>
<dbReference type="GO" id="GO:0004798">
    <property type="term" value="F:dTMP kinase activity"/>
    <property type="evidence" value="ECO:0007669"/>
    <property type="project" value="UniProtKB-UniRule"/>
</dbReference>
<comment type="caution">
    <text evidence="11">Lacks conserved residue(s) required for the propagation of feature annotation.</text>
</comment>